<evidence type="ECO:0000313" key="2">
    <source>
        <dbReference type="Proteomes" id="UP000265703"/>
    </source>
</evidence>
<organism evidence="1 2">
    <name type="scientific">Glomus cerebriforme</name>
    <dbReference type="NCBI Taxonomy" id="658196"/>
    <lineage>
        <taxon>Eukaryota</taxon>
        <taxon>Fungi</taxon>
        <taxon>Fungi incertae sedis</taxon>
        <taxon>Mucoromycota</taxon>
        <taxon>Glomeromycotina</taxon>
        <taxon>Glomeromycetes</taxon>
        <taxon>Glomerales</taxon>
        <taxon>Glomeraceae</taxon>
        <taxon>Glomus</taxon>
    </lineage>
</organism>
<name>A0A397SG83_9GLOM</name>
<reference evidence="1 2" key="1">
    <citation type="submission" date="2018-06" db="EMBL/GenBank/DDBJ databases">
        <title>Comparative genomics reveals the genomic features of Rhizophagus irregularis, R. cerebriforme, R. diaphanum and Gigaspora rosea, and their symbiotic lifestyle signature.</title>
        <authorList>
            <person name="Morin E."/>
            <person name="San Clemente H."/>
            <person name="Chen E.C.H."/>
            <person name="De La Providencia I."/>
            <person name="Hainaut M."/>
            <person name="Kuo A."/>
            <person name="Kohler A."/>
            <person name="Murat C."/>
            <person name="Tang N."/>
            <person name="Roy S."/>
            <person name="Loubradou J."/>
            <person name="Henrissat B."/>
            <person name="Grigoriev I.V."/>
            <person name="Corradi N."/>
            <person name="Roux C."/>
            <person name="Martin F.M."/>
        </authorList>
    </citation>
    <scope>NUCLEOTIDE SEQUENCE [LARGE SCALE GENOMIC DNA]</scope>
    <source>
        <strain evidence="1 2">DAOM 227022</strain>
    </source>
</reference>
<dbReference type="EMBL" id="QKYT01000439">
    <property type="protein sequence ID" value="RIA85223.1"/>
    <property type="molecule type" value="Genomic_DNA"/>
</dbReference>
<dbReference type="STRING" id="658196.A0A397SG83"/>
<dbReference type="OrthoDB" id="2391332at2759"/>
<dbReference type="InterPro" id="IPR012337">
    <property type="entry name" value="RNaseH-like_sf"/>
</dbReference>
<evidence type="ECO:0000313" key="1">
    <source>
        <dbReference type="EMBL" id="RIA85223.1"/>
    </source>
</evidence>
<protein>
    <submittedName>
        <fullName evidence="1">Uncharacterized protein</fullName>
    </submittedName>
</protein>
<dbReference type="Proteomes" id="UP000265703">
    <property type="component" value="Unassembled WGS sequence"/>
</dbReference>
<dbReference type="AlphaFoldDB" id="A0A397SG83"/>
<sequence length="396" mass="45493">MSCCKNRQTSKEFKLNSSIILGQLVLESNSLWKNTKELTDTTSFATMESGGRPPHKFTPYIILLPKDSEVGERKCKCKACEKELGEEAKVMTNRKERNVRNQELLGSRGRMIDIIPKIESMLEELTTLNIGIGAVVSDSASSYAAASLLKTKQALRSLVAQYEPPHEIASGSRSRHNNEELYLPRDLCTKILNDSWWVEIQQLAKLMRPYCGALDKLQSDKARLYDVALSFGYFMRFWEDYPDQTLAEKMILRLQTRWHNWEQPLLLLSLILHPQYRMTKFNPLMETFEKVVKMSQIRAQLNFGQKRKRDFANSKTNNALPIQDNVDELIDCETGLDEQEKTAQTEEEEDSLANSGIINNNELLESCIHPAVDENAKWDLRDVFVSNFEKPEFISL</sequence>
<accession>A0A397SG83</accession>
<gene>
    <name evidence="1" type="ORF">C1645_831115</name>
</gene>
<keyword evidence="2" id="KW-1185">Reference proteome</keyword>
<comment type="caution">
    <text evidence="1">The sequence shown here is derived from an EMBL/GenBank/DDBJ whole genome shotgun (WGS) entry which is preliminary data.</text>
</comment>
<dbReference type="SUPFAM" id="SSF53098">
    <property type="entry name" value="Ribonuclease H-like"/>
    <property type="match status" value="1"/>
</dbReference>
<proteinExistence type="predicted"/>